<evidence type="ECO:0000313" key="3">
    <source>
        <dbReference type="Proteomes" id="UP000327157"/>
    </source>
</evidence>
<sequence length="100" mass="11556">METNMLYIRLVSSVHNLFERRFDRERLLNPKAYKTDSKIQRRQQTEAAESETTASGVVAAGKLIEFQFPKARFQYGVPNAKFQDSKLKAGFYDSDMKPAF</sequence>
<name>A0A5N5GP92_9ROSA</name>
<dbReference type="Proteomes" id="UP000327157">
    <property type="component" value="Chromosome 3"/>
</dbReference>
<feature type="region of interest" description="Disordered" evidence="1">
    <location>
        <begin position="33"/>
        <end position="53"/>
    </location>
</feature>
<protein>
    <submittedName>
        <fullName evidence="2">Serpin-ZX-like</fullName>
    </submittedName>
</protein>
<reference evidence="2 3" key="1">
    <citation type="submission" date="2019-09" db="EMBL/GenBank/DDBJ databases">
        <authorList>
            <person name="Ou C."/>
        </authorList>
    </citation>
    <scope>NUCLEOTIDE SEQUENCE [LARGE SCALE GENOMIC DNA]</scope>
    <source>
        <strain evidence="2">S2</strain>
        <tissue evidence="2">Leaf</tissue>
    </source>
</reference>
<dbReference type="EMBL" id="SMOL01000402">
    <property type="protein sequence ID" value="KAB2615691.1"/>
    <property type="molecule type" value="Genomic_DNA"/>
</dbReference>
<keyword evidence="3" id="KW-1185">Reference proteome</keyword>
<reference evidence="3" key="2">
    <citation type="submission" date="2019-10" db="EMBL/GenBank/DDBJ databases">
        <title>A de novo genome assembly of a pear dwarfing rootstock.</title>
        <authorList>
            <person name="Wang F."/>
            <person name="Wang J."/>
            <person name="Li S."/>
            <person name="Zhang Y."/>
            <person name="Fang M."/>
            <person name="Ma L."/>
            <person name="Zhao Y."/>
            <person name="Jiang S."/>
        </authorList>
    </citation>
    <scope>NUCLEOTIDE SEQUENCE [LARGE SCALE GENOMIC DNA]</scope>
</reference>
<accession>A0A5N5GP92</accession>
<evidence type="ECO:0000256" key="1">
    <source>
        <dbReference type="SAM" id="MobiDB-lite"/>
    </source>
</evidence>
<gene>
    <name evidence="2" type="ORF">D8674_022279</name>
</gene>
<evidence type="ECO:0000313" key="2">
    <source>
        <dbReference type="EMBL" id="KAB2615691.1"/>
    </source>
</evidence>
<comment type="caution">
    <text evidence="2">The sequence shown here is derived from an EMBL/GenBank/DDBJ whole genome shotgun (WGS) entry which is preliminary data.</text>
</comment>
<proteinExistence type="predicted"/>
<reference evidence="2 3" key="3">
    <citation type="submission" date="2019-11" db="EMBL/GenBank/DDBJ databases">
        <title>A de novo genome assembly of a pear dwarfing rootstock.</title>
        <authorList>
            <person name="Wang F."/>
            <person name="Wang J."/>
            <person name="Li S."/>
            <person name="Zhang Y."/>
            <person name="Fang M."/>
            <person name="Ma L."/>
            <person name="Zhao Y."/>
            <person name="Jiang S."/>
        </authorList>
    </citation>
    <scope>NUCLEOTIDE SEQUENCE [LARGE SCALE GENOMIC DNA]</scope>
    <source>
        <strain evidence="2">S2</strain>
        <tissue evidence="2">Leaf</tissue>
    </source>
</reference>
<dbReference type="AlphaFoldDB" id="A0A5N5GP92"/>
<organism evidence="2 3">
    <name type="scientific">Pyrus ussuriensis x Pyrus communis</name>
    <dbReference type="NCBI Taxonomy" id="2448454"/>
    <lineage>
        <taxon>Eukaryota</taxon>
        <taxon>Viridiplantae</taxon>
        <taxon>Streptophyta</taxon>
        <taxon>Embryophyta</taxon>
        <taxon>Tracheophyta</taxon>
        <taxon>Spermatophyta</taxon>
        <taxon>Magnoliopsida</taxon>
        <taxon>eudicotyledons</taxon>
        <taxon>Gunneridae</taxon>
        <taxon>Pentapetalae</taxon>
        <taxon>rosids</taxon>
        <taxon>fabids</taxon>
        <taxon>Rosales</taxon>
        <taxon>Rosaceae</taxon>
        <taxon>Amygdaloideae</taxon>
        <taxon>Maleae</taxon>
        <taxon>Pyrus</taxon>
    </lineage>
</organism>